<keyword evidence="6" id="KW-0256">Endoplasmic reticulum</keyword>
<comment type="catalytic activity">
    <reaction evidence="1 6">
        <text>S-ubiquitinyl-[E2 ubiquitin-conjugating enzyme]-L-cysteine + [acceptor protein]-L-lysine = [E2 ubiquitin-conjugating enzyme]-L-cysteine + N(6)-ubiquitinyl-[acceptor protein]-L-lysine.</text>
        <dbReference type="EC" id="2.3.2.27"/>
    </reaction>
</comment>
<feature type="coiled-coil region" evidence="7">
    <location>
        <begin position="57"/>
        <end position="87"/>
    </location>
</feature>
<dbReference type="Pfam" id="PF14634">
    <property type="entry name" value="zf-RING_5"/>
    <property type="match status" value="1"/>
</dbReference>
<comment type="function">
    <text evidence="6">E3 ubiquitin-protein ligase.</text>
</comment>
<dbReference type="InterPro" id="IPR013083">
    <property type="entry name" value="Znf_RING/FYVE/PHD"/>
</dbReference>
<feature type="region of interest" description="Disordered" evidence="8">
    <location>
        <begin position="284"/>
        <end position="318"/>
    </location>
</feature>
<keyword evidence="6" id="KW-0862">Zinc</keyword>
<gene>
    <name evidence="10" type="ORF">RJ641_036583</name>
</gene>
<dbReference type="Proteomes" id="UP001370490">
    <property type="component" value="Unassembled WGS sequence"/>
</dbReference>
<evidence type="ECO:0000259" key="9">
    <source>
        <dbReference type="PROSITE" id="PS50089"/>
    </source>
</evidence>
<dbReference type="EMBL" id="JBAMMX010000009">
    <property type="protein sequence ID" value="KAK6933689.1"/>
    <property type="molecule type" value="Genomic_DNA"/>
</dbReference>
<organism evidence="10 11">
    <name type="scientific">Dillenia turbinata</name>
    <dbReference type="NCBI Taxonomy" id="194707"/>
    <lineage>
        <taxon>Eukaryota</taxon>
        <taxon>Viridiplantae</taxon>
        <taxon>Streptophyta</taxon>
        <taxon>Embryophyta</taxon>
        <taxon>Tracheophyta</taxon>
        <taxon>Spermatophyta</taxon>
        <taxon>Magnoliopsida</taxon>
        <taxon>eudicotyledons</taxon>
        <taxon>Gunneridae</taxon>
        <taxon>Pentapetalae</taxon>
        <taxon>Dilleniales</taxon>
        <taxon>Dilleniaceae</taxon>
        <taxon>Dillenia</taxon>
    </lineage>
</organism>
<dbReference type="AlphaFoldDB" id="A0AAN8ZB40"/>
<keyword evidence="7" id="KW-0175">Coiled coil</keyword>
<comment type="domain">
    <text evidence="6">The RING-type zinc finger domain is responsible for E3 ligase activity.</text>
</comment>
<proteinExistence type="predicted"/>
<dbReference type="InterPro" id="IPR001841">
    <property type="entry name" value="Znf_RING"/>
</dbReference>
<feature type="compositionally biased region" description="Low complexity" evidence="8">
    <location>
        <begin position="462"/>
        <end position="480"/>
    </location>
</feature>
<dbReference type="PANTHER" id="PTHR12313">
    <property type="entry name" value="E3 UBIQUITIN-PROTEIN LIGASE RNF5-RELATED"/>
    <property type="match status" value="1"/>
</dbReference>
<name>A0AAN8ZB40_9MAGN</name>
<evidence type="ECO:0000256" key="4">
    <source>
        <dbReference type="ARBA" id="ARBA00022786"/>
    </source>
</evidence>
<evidence type="ECO:0000313" key="10">
    <source>
        <dbReference type="EMBL" id="KAK6933689.1"/>
    </source>
</evidence>
<feature type="domain" description="RING-type" evidence="9">
    <location>
        <begin position="164"/>
        <end position="205"/>
    </location>
</feature>
<dbReference type="EC" id="2.3.2.27" evidence="6"/>
<feature type="compositionally biased region" description="Polar residues" evidence="8">
    <location>
        <begin position="290"/>
        <end position="317"/>
    </location>
</feature>
<comment type="pathway">
    <text evidence="2 6">Protein modification; protein ubiquitination.</text>
</comment>
<comment type="caution">
    <text evidence="10">The sequence shown here is derived from an EMBL/GenBank/DDBJ whole genome shotgun (WGS) entry which is preliminary data.</text>
</comment>
<protein>
    <recommendedName>
        <fullName evidence="6">E3 ubiquitin-protein ligase RMA</fullName>
        <ecNumber evidence="6">2.3.2.27</ecNumber>
    </recommendedName>
    <alternativeName>
        <fullName evidence="6">Protein RING membrane-anchor</fullName>
    </alternativeName>
    <alternativeName>
        <fullName evidence="6">RING-type E3 ubiquitin transferase RMA</fullName>
    </alternativeName>
</protein>
<reference evidence="10 11" key="1">
    <citation type="submission" date="2023-12" db="EMBL/GenBank/DDBJ databases">
        <title>A high-quality genome assembly for Dillenia turbinata (Dilleniales).</title>
        <authorList>
            <person name="Chanderbali A."/>
        </authorList>
    </citation>
    <scope>NUCLEOTIDE SEQUENCE [LARGE SCALE GENOMIC DNA]</scope>
    <source>
        <strain evidence="10">LSX21</strain>
        <tissue evidence="10">Leaf</tissue>
    </source>
</reference>
<dbReference type="GO" id="GO:0005789">
    <property type="term" value="C:endoplasmic reticulum membrane"/>
    <property type="evidence" value="ECO:0007669"/>
    <property type="project" value="UniProtKB-SubCell"/>
</dbReference>
<evidence type="ECO:0000256" key="2">
    <source>
        <dbReference type="ARBA" id="ARBA00004906"/>
    </source>
</evidence>
<keyword evidence="11" id="KW-1185">Reference proteome</keyword>
<feature type="compositionally biased region" description="Basic and acidic residues" evidence="8">
    <location>
        <begin position="481"/>
        <end position="490"/>
    </location>
</feature>
<keyword evidence="6" id="KW-0479">Metal-binding</keyword>
<feature type="region of interest" description="Disordered" evidence="8">
    <location>
        <begin position="459"/>
        <end position="497"/>
    </location>
</feature>
<keyword evidence="4 6" id="KW-0833">Ubl conjugation pathway</keyword>
<evidence type="ECO:0000256" key="3">
    <source>
        <dbReference type="ARBA" id="ARBA00022679"/>
    </source>
</evidence>
<comment type="subcellular location">
    <subcellularLocation>
        <location evidence="6">Endoplasmic reticulum membrane</location>
        <topology evidence="6">Single-pass type IV membrane protein</topology>
    </subcellularLocation>
</comment>
<dbReference type="InterPro" id="IPR045103">
    <property type="entry name" value="RNF5/RNF185-like"/>
</dbReference>
<sequence length="497" mass="54238">MRVVSQFSDQPANPLRFSPKRITLMGNTREDTLIDLDLNEEPLEAPLGSMFGLGSMLTEIEDAHDRIEERIRQLEAVTSRARQLQARTRPRPQAMAILVTDGGESAAAQPIGDFSLTAQQERMAEGDMSNPCKRNGTHLVAKALGEDTDSEKVESEESGGFFDCNICLEMAKEPILTCCGHLFCWPCFFKLPYVNSYAKECPACKGEVTDTNVTPIYGNGDGTSNRDEVIVADLEVPPRPRANRIESARQLRVSQGAFPYSIEDRIRLISDRLIARRRHQLRQLQQGAASSSERTNNMAEQVHASQVPHSSEAQGNQRLRPHQVSRLLSQGAESLSSLSSALNSAERLVEGLEAFVSRAQIGVSSVVDSAERLAEDMGTLVHGLHARALLQASVADDGDSVASVAAVIQSESPTIDTAAEINSLVPVFSASSERRRDGSSSFGPLDDQTYDTAANINLALPRSSSSSSTTSRRRAVVATAAERDRGVPREPRRRRLN</sequence>
<dbReference type="GO" id="GO:0006511">
    <property type="term" value="P:ubiquitin-dependent protein catabolic process"/>
    <property type="evidence" value="ECO:0007669"/>
    <property type="project" value="UniProtKB-UniRule"/>
</dbReference>
<dbReference type="SUPFAM" id="SSF57850">
    <property type="entry name" value="RING/U-box"/>
    <property type="match status" value="1"/>
</dbReference>
<evidence type="ECO:0000256" key="1">
    <source>
        <dbReference type="ARBA" id="ARBA00000900"/>
    </source>
</evidence>
<evidence type="ECO:0000313" key="11">
    <source>
        <dbReference type="Proteomes" id="UP001370490"/>
    </source>
</evidence>
<evidence type="ECO:0000256" key="6">
    <source>
        <dbReference type="RuleBase" id="RU369090"/>
    </source>
</evidence>
<keyword evidence="3 6" id="KW-0808">Transferase</keyword>
<evidence type="ECO:0000256" key="7">
    <source>
        <dbReference type="SAM" id="Coils"/>
    </source>
</evidence>
<evidence type="ECO:0000256" key="8">
    <source>
        <dbReference type="SAM" id="MobiDB-lite"/>
    </source>
</evidence>
<keyword evidence="5 6" id="KW-0863">Zinc-finger</keyword>
<evidence type="ECO:0000256" key="5">
    <source>
        <dbReference type="PROSITE-ProRule" id="PRU00175"/>
    </source>
</evidence>
<accession>A0AAN8ZB40</accession>
<dbReference type="SMART" id="SM00184">
    <property type="entry name" value="RING"/>
    <property type="match status" value="1"/>
</dbReference>
<dbReference type="PROSITE" id="PS50089">
    <property type="entry name" value="ZF_RING_2"/>
    <property type="match status" value="1"/>
</dbReference>
<dbReference type="GO" id="GO:0061630">
    <property type="term" value="F:ubiquitin protein ligase activity"/>
    <property type="evidence" value="ECO:0007669"/>
    <property type="project" value="UniProtKB-UniRule"/>
</dbReference>
<dbReference type="GO" id="GO:0008270">
    <property type="term" value="F:zinc ion binding"/>
    <property type="evidence" value="ECO:0007669"/>
    <property type="project" value="UniProtKB-KW"/>
</dbReference>
<dbReference type="Gene3D" id="3.30.40.10">
    <property type="entry name" value="Zinc/RING finger domain, C3HC4 (zinc finger)"/>
    <property type="match status" value="1"/>
</dbReference>